<dbReference type="SMART" id="SM00969">
    <property type="entry name" value="SOCS_box"/>
    <property type="match status" value="1"/>
</dbReference>
<evidence type="ECO:0000313" key="6">
    <source>
        <dbReference type="EMBL" id="CAH1255078.1"/>
    </source>
</evidence>
<dbReference type="UniPathway" id="UPA00143"/>
<dbReference type="GO" id="GO:0016567">
    <property type="term" value="P:protein ubiquitination"/>
    <property type="evidence" value="ECO:0007669"/>
    <property type="project" value="UniProtKB-UniPathway"/>
</dbReference>
<dbReference type="PROSITE" id="PS50297">
    <property type="entry name" value="ANK_REP_REGION"/>
    <property type="match status" value="3"/>
</dbReference>
<dbReference type="Pfam" id="PF12796">
    <property type="entry name" value="Ank_2"/>
    <property type="match status" value="2"/>
</dbReference>
<dbReference type="PRINTS" id="PR01415">
    <property type="entry name" value="ANKYRIN"/>
</dbReference>
<dbReference type="PROSITE" id="PS50088">
    <property type="entry name" value="ANK_REPEAT"/>
    <property type="match status" value="4"/>
</dbReference>
<proteinExistence type="predicted"/>
<evidence type="ECO:0000256" key="4">
    <source>
        <dbReference type="PROSITE-ProRule" id="PRU00023"/>
    </source>
</evidence>
<dbReference type="InterPro" id="IPR002110">
    <property type="entry name" value="Ankyrin_rpt"/>
</dbReference>
<dbReference type="InterPro" id="IPR036036">
    <property type="entry name" value="SOCS_box-like_dom_sf"/>
</dbReference>
<feature type="repeat" description="ANK" evidence="4">
    <location>
        <begin position="154"/>
        <end position="186"/>
    </location>
</feature>
<organism evidence="6 7">
    <name type="scientific">Branchiostoma lanceolatum</name>
    <name type="common">Common lancelet</name>
    <name type="synonym">Amphioxus lanceolatum</name>
    <dbReference type="NCBI Taxonomy" id="7740"/>
    <lineage>
        <taxon>Eukaryota</taxon>
        <taxon>Metazoa</taxon>
        <taxon>Chordata</taxon>
        <taxon>Cephalochordata</taxon>
        <taxon>Leptocardii</taxon>
        <taxon>Amphioxiformes</taxon>
        <taxon>Branchiostomatidae</taxon>
        <taxon>Branchiostoma</taxon>
    </lineage>
</organism>
<dbReference type="OrthoDB" id="366390at2759"/>
<dbReference type="Pfam" id="PF07525">
    <property type="entry name" value="SOCS_box"/>
    <property type="match status" value="1"/>
</dbReference>
<comment type="pathway">
    <text evidence="1">Protein modification; protein ubiquitination.</text>
</comment>
<dbReference type="PANTHER" id="PTHR24126">
    <property type="entry name" value="ANKYRIN REPEAT, PH AND SEC7 DOMAIN CONTAINING PROTEIN SECG-RELATED"/>
    <property type="match status" value="1"/>
</dbReference>
<dbReference type="Proteomes" id="UP000838412">
    <property type="component" value="Chromosome 2"/>
</dbReference>
<dbReference type="SUPFAM" id="SSF48403">
    <property type="entry name" value="Ankyrin repeat"/>
    <property type="match status" value="1"/>
</dbReference>
<protein>
    <submittedName>
        <fullName evidence="6">ASB18 protein</fullName>
    </submittedName>
</protein>
<evidence type="ECO:0000256" key="3">
    <source>
        <dbReference type="ARBA" id="ARBA00023043"/>
    </source>
</evidence>
<feature type="repeat" description="ANK" evidence="4">
    <location>
        <begin position="87"/>
        <end position="119"/>
    </location>
</feature>
<keyword evidence="2" id="KW-0677">Repeat</keyword>
<dbReference type="CDD" id="cd03723">
    <property type="entry name" value="SOCS_ASB4_ASB18"/>
    <property type="match status" value="1"/>
</dbReference>
<dbReference type="EMBL" id="OV696687">
    <property type="protein sequence ID" value="CAH1255078.1"/>
    <property type="molecule type" value="Genomic_DNA"/>
</dbReference>
<dbReference type="Gene3D" id="1.25.40.20">
    <property type="entry name" value="Ankyrin repeat-containing domain"/>
    <property type="match status" value="2"/>
</dbReference>
<dbReference type="SMART" id="SM00248">
    <property type="entry name" value="ANK"/>
    <property type="match status" value="7"/>
</dbReference>
<feature type="repeat" description="ANK" evidence="4">
    <location>
        <begin position="120"/>
        <end position="152"/>
    </location>
</feature>
<evidence type="ECO:0000256" key="1">
    <source>
        <dbReference type="ARBA" id="ARBA00004906"/>
    </source>
</evidence>
<feature type="domain" description="SOCS box" evidence="5">
    <location>
        <begin position="354"/>
        <end position="393"/>
    </location>
</feature>
<evidence type="ECO:0000313" key="7">
    <source>
        <dbReference type="Proteomes" id="UP000838412"/>
    </source>
</evidence>
<keyword evidence="3 4" id="KW-0040">ANK repeat</keyword>
<evidence type="ECO:0000259" key="5">
    <source>
        <dbReference type="PROSITE" id="PS50225"/>
    </source>
</evidence>
<dbReference type="PANTHER" id="PTHR24126:SF14">
    <property type="entry name" value="ANK_REP_REGION DOMAIN-CONTAINING PROTEIN"/>
    <property type="match status" value="1"/>
</dbReference>
<evidence type="ECO:0000256" key="2">
    <source>
        <dbReference type="ARBA" id="ARBA00022737"/>
    </source>
</evidence>
<dbReference type="GO" id="GO:0035556">
    <property type="term" value="P:intracellular signal transduction"/>
    <property type="evidence" value="ECO:0007669"/>
    <property type="project" value="InterPro"/>
</dbReference>
<accession>A0A8J9ZJF6</accession>
<dbReference type="InterPro" id="IPR001496">
    <property type="entry name" value="SOCS_box"/>
</dbReference>
<dbReference type="SUPFAM" id="SSF158235">
    <property type="entry name" value="SOCS box-like"/>
    <property type="match status" value="1"/>
</dbReference>
<dbReference type="AlphaFoldDB" id="A0A8J9ZJF6"/>
<name>A0A8J9ZJF6_BRALA</name>
<gene>
    <name evidence="6" type="primary">ASB18</name>
    <name evidence="6" type="ORF">BLAG_LOCUS14251</name>
</gene>
<feature type="repeat" description="ANK" evidence="4">
    <location>
        <begin position="225"/>
        <end position="257"/>
    </location>
</feature>
<sequence>MSVNERYQIACKEGNLADIKMFVRDGFGINRDFEHNEELWDYELQGLWSMSYVTEVTTPLFIVVSYGHVDCASYLLRMKADVNYAPTNDAPLHAACKKGHAELVELLLAYKADVNQMNEDGYCPLHLCDTGSYYKCAKALIRRGADIEGASWYEGDTPLHKAAEKGLDDLCSLLVNHGADVNARNGNEATPLIVACEKSTCEGKYANAVLKLIAFGADMNAHDSDTEAALHKACTTADFEVVKVLVDGGADINKRDYDGNTPLYHAIWASTLEAKRDLAQQCVRFLFSSGSWGIWAGSFHRVLRSVSVTPEVIEIILNTYENIPISYKWRQSIPDYVYEENKDFYDWLFKMALSPRSLMHLSRFSLRKFLGSRCYSVFNSTSLSIPDRLKRYLLLEPQGVVH</sequence>
<dbReference type="PROSITE" id="PS50225">
    <property type="entry name" value="SOCS"/>
    <property type="match status" value="1"/>
</dbReference>
<dbReference type="Pfam" id="PF00023">
    <property type="entry name" value="Ank"/>
    <property type="match status" value="1"/>
</dbReference>
<keyword evidence="7" id="KW-1185">Reference proteome</keyword>
<dbReference type="InterPro" id="IPR036770">
    <property type="entry name" value="Ankyrin_rpt-contain_sf"/>
</dbReference>
<reference evidence="6" key="1">
    <citation type="submission" date="2022-01" db="EMBL/GenBank/DDBJ databases">
        <authorList>
            <person name="Braso-Vives M."/>
        </authorList>
    </citation>
    <scope>NUCLEOTIDE SEQUENCE</scope>
</reference>